<feature type="transmembrane region" description="Helical" evidence="10">
    <location>
        <begin position="466"/>
        <end position="486"/>
    </location>
</feature>
<comment type="function">
    <text evidence="10">Potassium transporter.</text>
</comment>
<dbReference type="InterPro" id="IPR053951">
    <property type="entry name" value="K_trans_N"/>
</dbReference>
<evidence type="ECO:0000256" key="1">
    <source>
        <dbReference type="ARBA" id="ARBA00004141"/>
    </source>
</evidence>
<feature type="transmembrane region" description="Helical" evidence="10">
    <location>
        <begin position="374"/>
        <end position="394"/>
    </location>
</feature>
<comment type="similarity">
    <text evidence="2 10">Belongs to the HAK/KUP transporter (TC 2.A.72.3) family.</text>
</comment>
<evidence type="ECO:0000256" key="9">
    <source>
        <dbReference type="ARBA" id="ARBA00023136"/>
    </source>
</evidence>
<keyword evidence="5 10" id="KW-0812">Transmembrane</keyword>
<feature type="transmembrane region" description="Helical" evidence="10">
    <location>
        <begin position="492"/>
        <end position="519"/>
    </location>
</feature>
<feature type="transmembrane region" description="Helical" evidence="10">
    <location>
        <begin position="526"/>
        <end position="546"/>
    </location>
</feature>
<dbReference type="AlphaFoldDB" id="A0A921UQZ1"/>
<feature type="transmembrane region" description="Helical" evidence="10">
    <location>
        <begin position="123"/>
        <end position="144"/>
    </location>
</feature>
<evidence type="ECO:0000259" key="11">
    <source>
        <dbReference type="Pfam" id="PF02705"/>
    </source>
</evidence>
<comment type="subcellular location">
    <subcellularLocation>
        <location evidence="1 10">Membrane</location>
        <topology evidence="1 10">Multi-pass membrane protein</topology>
    </subcellularLocation>
</comment>
<feature type="transmembrane region" description="Helical" evidence="10">
    <location>
        <begin position="270"/>
        <end position="288"/>
    </location>
</feature>
<evidence type="ECO:0000256" key="6">
    <source>
        <dbReference type="ARBA" id="ARBA00022958"/>
    </source>
</evidence>
<dbReference type="EMBL" id="CM027681">
    <property type="protein sequence ID" value="KAG0541272.1"/>
    <property type="molecule type" value="Genomic_DNA"/>
</dbReference>
<keyword evidence="9 10" id="KW-0472">Membrane</keyword>
<dbReference type="Pfam" id="PF02705">
    <property type="entry name" value="K_trans"/>
    <property type="match status" value="1"/>
</dbReference>
<organism evidence="13 14">
    <name type="scientific">Sorghum bicolor</name>
    <name type="common">Sorghum</name>
    <name type="synonym">Sorghum vulgare</name>
    <dbReference type="NCBI Taxonomy" id="4558"/>
    <lineage>
        <taxon>Eukaryota</taxon>
        <taxon>Viridiplantae</taxon>
        <taxon>Streptophyta</taxon>
        <taxon>Embryophyta</taxon>
        <taxon>Tracheophyta</taxon>
        <taxon>Spermatophyta</taxon>
        <taxon>Magnoliopsida</taxon>
        <taxon>Liliopsida</taxon>
        <taxon>Poales</taxon>
        <taxon>Poaceae</taxon>
        <taxon>PACMAD clade</taxon>
        <taxon>Panicoideae</taxon>
        <taxon>Andropogonodae</taxon>
        <taxon>Andropogoneae</taxon>
        <taxon>Sorghinae</taxon>
        <taxon>Sorghum</taxon>
    </lineage>
</organism>
<evidence type="ECO:0000256" key="2">
    <source>
        <dbReference type="ARBA" id="ARBA00008440"/>
    </source>
</evidence>
<dbReference type="Proteomes" id="UP000807115">
    <property type="component" value="Chromosome 2"/>
</dbReference>
<dbReference type="NCBIfam" id="TIGR00794">
    <property type="entry name" value="kup"/>
    <property type="match status" value="1"/>
</dbReference>
<evidence type="ECO:0000313" key="14">
    <source>
        <dbReference type="Proteomes" id="UP000807115"/>
    </source>
</evidence>
<dbReference type="GO" id="GO:0015079">
    <property type="term" value="F:potassium ion transmembrane transporter activity"/>
    <property type="evidence" value="ECO:0007669"/>
    <property type="project" value="UniProtKB-UniRule"/>
</dbReference>
<feature type="domain" description="K+ potassium transporter integral membrane" evidence="11">
    <location>
        <begin position="89"/>
        <end position="591"/>
    </location>
</feature>
<accession>A0A921UQZ1</accession>
<dbReference type="GO" id="GO:0016020">
    <property type="term" value="C:membrane"/>
    <property type="evidence" value="ECO:0007669"/>
    <property type="project" value="UniProtKB-SubCell"/>
</dbReference>
<reference evidence="13" key="1">
    <citation type="journal article" date="2019" name="BMC Genomics">
        <title>A new reference genome for Sorghum bicolor reveals high levels of sequence similarity between sweet and grain genotypes: implications for the genetics of sugar metabolism.</title>
        <authorList>
            <person name="Cooper E.A."/>
            <person name="Brenton Z.W."/>
            <person name="Flinn B.S."/>
            <person name="Jenkins J."/>
            <person name="Shu S."/>
            <person name="Flowers D."/>
            <person name="Luo F."/>
            <person name="Wang Y."/>
            <person name="Xia P."/>
            <person name="Barry K."/>
            <person name="Daum C."/>
            <person name="Lipzen A."/>
            <person name="Yoshinaga Y."/>
            <person name="Schmutz J."/>
            <person name="Saski C."/>
            <person name="Vermerris W."/>
            <person name="Kresovich S."/>
        </authorList>
    </citation>
    <scope>NUCLEOTIDE SEQUENCE</scope>
</reference>
<evidence type="ECO:0000256" key="7">
    <source>
        <dbReference type="ARBA" id="ARBA00022989"/>
    </source>
</evidence>
<protein>
    <recommendedName>
        <fullName evidence="10">Potassium transporter</fullName>
    </recommendedName>
</protein>
<dbReference type="PANTHER" id="PTHR30540">
    <property type="entry name" value="OSMOTIC STRESS POTASSIUM TRANSPORTER"/>
    <property type="match status" value="1"/>
</dbReference>
<sequence>MAQQAAGMVPVCTAAAAAEGRNKAAANKQQQASSCCSEHDEDMADLELALELPMGVQRQDSLYRDATRAGGGGGNGNQQQEGWARTLRLAFQCVGVLYGDIGTSPLYVYSSTFTGGIRDVDDLLGVLSLIIYSFLLFTIIKYVYIALRANDDGDGGTFALYSLISRHAKVSLVPNHQPEDELHTTDDAAVLGKRGSMRRRSVQLASHREQRAVWVKELLETSKPVRISLFFLTIVATAMVISDACLTPAISVLSAVGGLKEKAPNLTTDQIVWITVGILVVLFGVQRFGTDKVGYLFAPVVLLWLVLIGGVGVYNLVKHDMSVLRAFNPKYILDYFRRNGRDAWVSLGGVLLCFTGTEALFADLGYFSVRSIQLSFGFGLVPAVLLAYMGQAAFLRRYPEQVANTFYQSTPESMFWPTFVLALAASVIGSQAMISCAFATISHSQALGCFPRVKVLHTSRQYQGQLYIPEVNLLLAVVACVVTLAFKTTTVIAEAHGICVVLVMLITTLLLTLVMLLVWRVNAACVALFFAVFAAAESVYLSSVLYRFAHGGYIPVAMSALLVAVMVLWHYVHVKRYEYELERTVSHESVVRDLLPRCRTVPGVGLFYTDLVQGIPPLFPHLVDKIPSIHAVLLFVSVKHLPVPHVDATERFLFRQVTQQASTGNGNVAATGSNPTASTPTPRVFRCVARYGYRDPLEEARDFAASLVERLQYYVRDVNLYGVDHQQPGAKVSYPSSRCDSMVLRRQRSVMMLRQSSAASYYSYTTETAATTQQQQLARARSTSGGMAMGILHHSSSASCAERAEQLARARSTGIFAEEMLTPAESFSELSRMGSIGGMQQHQAAAAAVKISLEEMARIEEEQRFIEREMDKGVVYILGESEVVARPHSSLLKKLLVNYAYAFLRNNCRQGEKMLAIPKSQLLKVGMSYEI</sequence>
<keyword evidence="6 10" id="KW-0630">Potassium</keyword>
<reference evidence="13" key="2">
    <citation type="submission" date="2020-10" db="EMBL/GenBank/DDBJ databases">
        <authorList>
            <person name="Cooper E.A."/>
            <person name="Brenton Z.W."/>
            <person name="Flinn B.S."/>
            <person name="Jenkins J."/>
            <person name="Shu S."/>
            <person name="Flowers D."/>
            <person name="Luo F."/>
            <person name="Wang Y."/>
            <person name="Xia P."/>
            <person name="Barry K."/>
            <person name="Daum C."/>
            <person name="Lipzen A."/>
            <person name="Yoshinaga Y."/>
            <person name="Schmutz J."/>
            <person name="Saski C."/>
            <person name="Vermerris W."/>
            <person name="Kresovich S."/>
        </authorList>
    </citation>
    <scope>NUCLEOTIDE SEQUENCE</scope>
</reference>
<evidence type="ECO:0000259" key="12">
    <source>
        <dbReference type="Pfam" id="PF22776"/>
    </source>
</evidence>
<evidence type="ECO:0000256" key="3">
    <source>
        <dbReference type="ARBA" id="ARBA00022448"/>
    </source>
</evidence>
<feature type="transmembrane region" description="Helical" evidence="10">
    <location>
        <begin position="552"/>
        <end position="572"/>
    </location>
</feature>
<gene>
    <name evidence="13" type="ORF">BDA96_02G001900</name>
</gene>
<keyword evidence="4 10" id="KW-0633">Potassium transport</keyword>
<feature type="transmembrane region" description="Helical" evidence="10">
    <location>
        <begin position="343"/>
        <end position="362"/>
    </location>
</feature>
<evidence type="ECO:0000256" key="10">
    <source>
        <dbReference type="RuleBase" id="RU321113"/>
    </source>
</evidence>
<evidence type="ECO:0000256" key="4">
    <source>
        <dbReference type="ARBA" id="ARBA00022538"/>
    </source>
</evidence>
<name>A0A921UQZ1_SORBI</name>
<dbReference type="Pfam" id="PF22776">
    <property type="entry name" value="K_trans_C"/>
    <property type="match status" value="2"/>
</dbReference>
<dbReference type="PANTHER" id="PTHR30540:SF24">
    <property type="entry name" value="POTASSIUM TRANSPORTER 22"/>
    <property type="match status" value="1"/>
</dbReference>
<keyword evidence="7 10" id="KW-1133">Transmembrane helix</keyword>
<evidence type="ECO:0000313" key="13">
    <source>
        <dbReference type="EMBL" id="KAG0541272.1"/>
    </source>
</evidence>
<feature type="domain" description="K+ potassium transporter C-terminal" evidence="12">
    <location>
        <begin position="862"/>
        <end position="931"/>
    </location>
</feature>
<dbReference type="InterPro" id="IPR003855">
    <property type="entry name" value="K+_transporter"/>
</dbReference>
<evidence type="ECO:0000256" key="8">
    <source>
        <dbReference type="ARBA" id="ARBA00023065"/>
    </source>
</evidence>
<feature type="transmembrane region" description="Helical" evidence="10">
    <location>
        <begin position="89"/>
        <end position="108"/>
    </location>
</feature>
<feature type="transmembrane region" description="Helical" evidence="10">
    <location>
        <begin position="229"/>
        <end position="250"/>
    </location>
</feature>
<feature type="transmembrane region" description="Helical" evidence="10">
    <location>
        <begin position="295"/>
        <end position="317"/>
    </location>
</feature>
<dbReference type="InterPro" id="IPR053952">
    <property type="entry name" value="K_trans_C"/>
</dbReference>
<feature type="transmembrane region" description="Helical" evidence="10">
    <location>
        <begin position="414"/>
        <end position="441"/>
    </location>
</feature>
<keyword evidence="8 10" id="KW-0406">Ion transport</keyword>
<feature type="domain" description="K+ potassium transporter C-terminal" evidence="12">
    <location>
        <begin position="602"/>
        <end position="707"/>
    </location>
</feature>
<comment type="caution">
    <text evidence="13">The sequence shown here is derived from an EMBL/GenBank/DDBJ whole genome shotgun (WGS) entry which is preliminary data.</text>
</comment>
<evidence type="ECO:0000256" key="5">
    <source>
        <dbReference type="ARBA" id="ARBA00022692"/>
    </source>
</evidence>
<keyword evidence="3" id="KW-0813">Transport</keyword>
<proteinExistence type="inferred from homology"/>